<protein>
    <submittedName>
        <fullName evidence="2">Acyl carrier protein</fullName>
    </submittedName>
</protein>
<dbReference type="PROSITE" id="PS50075">
    <property type="entry name" value="CARRIER"/>
    <property type="match status" value="1"/>
</dbReference>
<accession>A0A562SN84</accession>
<organism evidence="2 3">
    <name type="scientific">Chitinophaga japonensis</name>
    <name type="common">Flexibacter japonensis</name>
    <dbReference type="NCBI Taxonomy" id="104662"/>
    <lineage>
        <taxon>Bacteria</taxon>
        <taxon>Pseudomonadati</taxon>
        <taxon>Bacteroidota</taxon>
        <taxon>Chitinophagia</taxon>
        <taxon>Chitinophagales</taxon>
        <taxon>Chitinophagaceae</taxon>
        <taxon>Chitinophaga</taxon>
    </lineage>
</organism>
<dbReference type="SUPFAM" id="SSF47336">
    <property type="entry name" value="ACP-like"/>
    <property type="match status" value="1"/>
</dbReference>
<name>A0A562SN84_CHIJA</name>
<comment type="caution">
    <text evidence="2">The sequence shown here is derived from an EMBL/GenBank/DDBJ whole genome shotgun (WGS) entry which is preliminary data.</text>
</comment>
<dbReference type="Pfam" id="PF00550">
    <property type="entry name" value="PP-binding"/>
    <property type="match status" value="1"/>
</dbReference>
<dbReference type="Gene3D" id="1.10.1200.10">
    <property type="entry name" value="ACP-like"/>
    <property type="match status" value="1"/>
</dbReference>
<dbReference type="RefSeq" id="WP_145719311.1">
    <property type="nucleotide sequence ID" value="NZ_BAAAFY010000003.1"/>
</dbReference>
<dbReference type="EMBL" id="VLLG01000007">
    <property type="protein sequence ID" value="TWI82126.1"/>
    <property type="molecule type" value="Genomic_DNA"/>
</dbReference>
<dbReference type="InterPro" id="IPR036736">
    <property type="entry name" value="ACP-like_sf"/>
</dbReference>
<dbReference type="InterPro" id="IPR009081">
    <property type="entry name" value="PP-bd_ACP"/>
</dbReference>
<dbReference type="OrthoDB" id="677810at2"/>
<proteinExistence type="predicted"/>
<dbReference type="Proteomes" id="UP000316778">
    <property type="component" value="Unassembled WGS sequence"/>
</dbReference>
<dbReference type="AlphaFoldDB" id="A0A562SN84"/>
<evidence type="ECO:0000259" key="1">
    <source>
        <dbReference type="PROSITE" id="PS50075"/>
    </source>
</evidence>
<feature type="domain" description="Carrier" evidence="1">
    <location>
        <begin position="1"/>
        <end position="78"/>
    </location>
</feature>
<evidence type="ECO:0000313" key="3">
    <source>
        <dbReference type="Proteomes" id="UP000316778"/>
    </source>
</evidence>
<reference evidence="2 3" key="1">
    <citation type="journal article" date="2013" name="Stand. Genomic Sci.">
        <title>Genomic Encyclopedia of Type Strains, Phase I: The one thousand microbial genomes (KMG-I) project.</title>
        <authorList>
            <person name="Kyrpides N.C."/>
            <person name="Woyke T."/>
            <person name="Eisen J.A."/>
            <person name="Garrity G."/>
            <person name="Lilburn T.G."/>
            <person name="Beck B.J."/>
            <person name="Whitman W.B."/>
            <person name="Hugenholtz P."/>
            <person name="Klenk H.P."/>
        </authorList>
    </citation>
    <scope>NUCLEOTIDE SEQUENCE [LARGE SCALE GENOMIC DNA]</scope>
    <source>
        <strain evidence="2 3">DSM 13484</strain>
    </source>
</reference>
<keyword evidence="3" id="KW-1185">Reference proteome</keyword>
<evidence type="ECO:0000313" key="2">
    <source>
        <dbReference type="EMBL" id="TWI82126.1"/>
    </source>
</evidence>
<gene>
    <name evidence="2" type="ORF">LX66_5444</name>
</gene>
<sequence length="84" mass="9592">MNDIKEKVRAYLLQSINQGKAFTDADDIFELGIVNSLFAMQLITFMETKFSIRVENDDLEISNFNTVNNITGFIQRKLNVITTA</sequence>